<evidence type="ECO:0000256" key="5">
    <source>
        <dbReference type="SAM" id="SignalP"/>
    </source>
</evidence>
<protein>
    <recommendedName>
        <fullName evidence="4">Peptide methionine sulfoxide reductase MsrA</fullName>
        <shortName evidence="4">Protein-methionine-S-oxide reductase</shortName>
        <ecNumber evidence="4">1.8.4.11</ecNumber>
    </recommendedName>
    <alternativeName>
        <fullName evidence="4">Peptide-methionine (S)-S-oxide reductase</fullName>
        <shortName evidence="4">Peptide Met(O) reductase</shortName>
    </alternativeName>
</protein>
<evidence type="ECO:0000313" key="7">
    <source>
        <dbReference type="EMBL" id="TKW61597.1"/>
    </source>
</evidence>
<feature type="chain" id="PRO_5027103696" description="Peptide methionine sulfoxide reductase MsrA" evidence="5">
    <location>
        <begin position="21"/>
        <end position="203"/>
    </location>
</feature>
<evidence type="ECO:0000259" key="6">
    <source>
        <dbReference type="Pfam" id="PF01625"/>
    </source>
</evidence>
<proteinExistence type="inferred from homology"/>
<feature type="signal peptide" evidence="5">
    <location>
        <begin position="1"/>
        <end position="20"/>
    </location>
</feature>
<dbReference type="PANTHER" id="PTHR43774:SF1">
    <property type="entry name" value="PEPTIDE METHIONINE SULFOXIDE REDUCTASE MSRA 2"/>
    <property type="match status" value="1"/>
</dbReference>
<keyword evidence="1 4" id="KW-0560">Oxidoreductase</keyword>
<dbReference type="PANTHER" id="PTHR43774">
    <property type="entry name" value="PEPTIDE METHIONINE SULFOXIDE REDUCTASE"/>
    <property type="match status" value="1"/>
</dbReference>
<comment type="catalytic activity">
    <reaction evidence="2 4">
        <text>L-methionyl-[protein] + [thioredoxin]-disulfide + H2O = L-methionyl-(S)-S-oxide-[protein] + [thioredoxin]-dithiol</text>
        <dbReference type="Rhea" id="RHEA:14217"/>
        <dbReference type="Rhea" id="RHEA-COMP:10698"/>
        <dbReference type="Rhea" id="RHEA-COMP:10700"/>
        <dbReference type="Rhea" id="RHEA-COMP:12313"/>
        <dbReference type="Rhea" id="RHEA-COMP:12315"/>
        <dbReference type="ChEBI" id="CHEBI:15377"/>
        <dbReference type="ChEBI" id="CHEBI:16044"/>
        <dbReference type="ChEBI" id="CHEBI:29950"/>
        <dbReference type="ChEBI" id="CHEBI:44120"/>
        <dbReference type="ChEBI" id="CHEBI:50058"/>
        <dbReference type="EC" id="1.8.4.11"/>
    </reaction>
</comment>
<reference evidence="7 8" key="1">
    <citation type="journal article" date="2017" name="Nat. Commun.">
        <title>In situ click chemistry generation of cyclooxygenase-2 inhibitors.</title>
        <authorList>
            <person name="Bhardwaj A."/>
            <person name="Kaur J."/>
            <person name="Wuest M."/>
            <person name="Wuest F."/>
        </authorList>
    </citation>
    <scope>NUCLEOTIDE SEQUENCE [LARGE SCALE GENOMIC DNA]</scope>
    <source>
        <strain evidence="7">S2_018_000_R2_106</strain>
    </source>
</reference>
<gene>
    <name evidence="4 7" type="primary">msrA</name>
    <name evidence="7" type="ORF">DI628_02940</name>
</gene>
<evidence type="ECO:0000256" key="4">
    <source>
        <dbReference type="HAMAP-Rule" id="MF_01401"/>
    </source>
</evidence>
<dbReference type="EMBL" id="VAFM01000001">
    <property type="protein sequence ID" value="TKW61597.1"/>
    <property type="molecule type" value="Genomic_DNA"/>
</dbReference>
<keyword evidence="5" id="KW-0732">Signal</keyword>
<dbReference type="InterPro" id="IPR002569">
    <property type="entry name" value="Met_Sox_Rdtase_MsrA_dom"/>
</dbReference>
<dbReference type="EC" id="1.8.4.11" evidence="4"/>
<evidence type="ECO:0000256" key="2">
    <source>
        <dbReference type="ARBA" id="ARBA00047806"/>
    </source>
</evidence>
<comment type="catalytic activity">
    <reaction evidence="3 4">
        <text>[thioredoxin]-disulfide + L-methionine + H2O = L-methionine (S)-S-oxide + [thioredoxin]-dithiol</text>
        <dbReference type="Rhea" id="RHEA:19993"/>
        <dbReference type="Rhea" id="RHEA-COMP:10698"/>
        <dbReference type="Rhea" id="RHEA-COMP:10700"/>
        <dbReference type="ChEBI" id="CHEBI:15377"/>
        <dbReference type="ChEBI" id="CHEBI:29950"/>
        <dbReference type="ChEBI" id="CHEBI:50058"/>
        <dbReference type="ChEBI" id="CHEBI:57844"/>
        <dbReference type="ChEBI" id="CHEBI:58772"/>
        <dbReference type="EC" id="1.8.4.11"/>
    </reaction>
</comment>
<dbReference type="AlphaFoldDB" id="A0A6N4RD04"/>
<evidence type="ECO:0000256" key="3">
    <source>
        <dbReference type="ARBA" id="ARBA00048782"/>
    </source>
</evidence>
<dbReference type="Gene3D" id="3.30.1060.10">
    <property type="entry name" value="Peptide methionine sulphoxide reductase MsrA"/>
    <property type="match status" value="1"/>
</dbReference>
<dbReference type="InterPro" id="IPR036509">
    <property type="entry name" value="Met_Sox_Rdtase_MsrA_sf"/>
</dbReference>
<organism evidence="7 8">
    <name type="scientific">Blastochloris viridis</name>
    <name type="common">Rhodopseudomonas viridis</name>
    <dbReference type="NCBI Taxonomy" id="1079"/>
    <lineage>
        <taxon>Bacteria</taxon>
        <taxon>Pseudomonadati</taxon>
        <taxon>Pseudomonadota</taxon>
        <taxon>Alphaproteobacteria</taxon>
        <taxon>Hyphomicrobiales</taxon>
        <taxon>Blastochloridaceae</taxon>
        <taxon>Blastochloris</taxon>
    </lineage>
</organism>
<feature type="active site" evidence="4">
    <location>
        <position position="40"/>
    </location>
</feature>
<dbReference type="Pfam" id="PF01625">
    <property type="entry name" value="PMSR"/>
    <property type="match status" value="1"/>
</dbReference>
<comment type="function">
    <text evidence="4">Has an important function as a repair enzyme for proteins that have been inactivated by oxidation. Catalyzes the reversible oxidation-reduction of methionine sulfoxide in proteins to methionine.</text>
</comment>
<comment type="caution">
    <text evidence="7">The sequence shown here is derived from an EMBL/GenBank/DDBJ whole genome shotgun (WGS) entry which is preliminary data.</text>
</comment>
<name>A0A6N4RD04_BLAVI</name>
<evidence type="ECO:0000256" key="1">
    <source>
        <dbReference type="ARBA" id="ARBA00023002"/>
    </source>
</evidence>
<accession>A0A6N4RD04</accession>
<dbReference type="HAMAP" id="MF_01401">
    <property type="entry name" value="MsrA"/>
    <property type="match status" value="1"/>
</dbReference>
<dbReference type="GO" id="GO:0008113">
    <property type="term" value="F:peptide-methionine (S)-S-oxide reductase activity"/>
    <property type="evidence" value="ECO:0007669"/>
    <property type="project" value="UniProtKB-UniRule"/>
</dbReference>
<dbReference type="NCBIfam" id="TIGR00401">
    <property type="entry name" value="msrA"/>
    <property type="match status" value="1"/>
</dbReference>
<sequence length="203" mass="22519">MKLAAVLAVILTLTGASAMAQHITPSTAITSKTAVFAGGCFWCMQSEFDSEPGVLNTTVGYSGGTEVNPTYEQVSSGRTGHRESIQVTYNPQIVTYPRLLDIFWSNIDPLDATGQFCDKGEHYKAGIFVENDEERAAAQLSAAQISKKLGQPVVTDILTRAPFYTAEEYHQDYYKKSAQRYAQYRAGCGRDRRLQQLEKQMQK</sequence>
<feature type="domain" description="Peptide methionine sulphoxide reductase MsrA" evidence="6">
    <location>
        <begin position="33"/>
        <end position="182"/>
    </location>
</feature>
<dbReference type="SUPFAM" id="SSF55068">
    <property type="entry name" value="Peptide methionine sulfoxide reductase"/>
    <property type="match status" value="1"/>
</dbReference>
<comment type="similarity">
    <text evidence="4">Belongs to the MsrA Met sulfoxide reductase family.</text>
</comment>
<evidence type="ECO:0000313" key="8">
    <source>
        <dbReference type="Proteomes" id="UP000320948"/>
    </source>
</evidence>
<dbReference type="Proteomes" id="UP000320948">
    <property type="component" value="Unassembled WGS sequence"/>
</dbReference>